<gene>
    <name evidence="1" type="ORF">DFQ00_113145</name>
    <name evidence="2" type="ORF">HUB98_08950</name>
</gene>
<proteinExistence type="predicted"/>
<dbReference type="Proteomes" id="UP000509327">
    <property type="component" value="Chromosome"/>
</dbReference>
<sequence length="58" mass="6752">MQLPWKYKASGDITYIYVTGADKYYKAVRIVKRLLGRKAAAELRTNKSRTRCVIKLNM</sequence>
<dbReference type="EMBL" id="CP054614">
    <property type="protein sequence ID" value="QKS56455.1"/>
    <property type="molecule type" value="Genomic_DNA"/>
</dbReference>
<evidence type="ECO:0000313" key="3">
    <source>
        <dbReference type="Proteomes" id="UP000247790"/>
    </source>
</evidence>
<dbReference type="EMBL" id="QJSW01000013">
    <property type="protein sequence ID" value="PYE47551.1"/>
    <property type="molecule type" value="Genomic_DNA"/>
</dbReference>
<dbReference type="RefSeq" id="WP_167433776.1">
    <property type="nucleotide sequence ID" value="NZ_CP054614.1"/>
</dbReference>
<evidence type="ECO:0000313" key="4">
    <source>
        <dbReference type="Proteomes" id="UP000509327"/>
    </source>
</evidence>
<protein>
    <submittedName>
        <fullName evidence="1">Uncharacterized protein</fullName>
    </submittedName>
</protein>
<evidence type="ECO:0000313" key="2">
    <source>
        <dbReference type="EMBL" id="QKS56455.1"/>
    </source>
</evidence>
<dbReference type="Proteomes" id="UP000247790">
    <property type="component" value="Unassembled WGS sequence"/>
</dbReference>
<organism evidence="1 3">
    <name type="scientific">Paenibacillus barcinonensis</name>
    <dbReference type="NCBI Taxonomy" id="198119"/>
    <lineage>
        <taxon>Bacteria</taxon>
        <taxon>Bacillati</taxon>
        <taxon>Bacillota</taxon>
        <taxon>Bacilli</taxon>
        <taxon>Bacillales</taxon>
        <taxon>Paenibacillaceae</taxon>
        <taxon>Paenibacillus</taxon>
    </lineage>
</organism>
<evidence type="ECO:0000313" key="1">
    <source>
        <dbReference type="EMBL" id="PYE47551.1"/>
    </source>
</evidence>
<name>A0A2V4VN30_PAEBA</name>
<reference evidence="2 4" key="2">
    <citation type="submission" date="2020-06" db="EMBL/GenBank/DDBJ databases">
        <title>Complete genome of Paenibacillus barcinonensis KACC11450.</title>
        <authorList>
            <person name="Kim M."/>
            <person name="Park Y.-J."/>
            <person name="Shin J.-H."/>
        </authorList>
    </citation>
    <scope>NUCLEOTIDE SEQUENCE [LARGE SCALE GENOMIC DNA]</scope>
    <source>
        <strain evidence="2 4">KACC11450</strain>
    </source>
</reference>
<accession>A0A2V4VN30</accession>
<keyword evidence="4" id="KW-1185">Reference proteome</keyword>
<reference evidence="1 3" key="1">
    <citation type="submission" date="2018-06" db="EMBL/GenBank/DDBJ databases">
        <title>Genomic Encyclopedia of Type Strains, Phase III (KMG-III): the genomes of soil and plant-associated and newly described type strains.</title>
        <authorList>
            <person name="Whitman W."/>
        </authorList>
    </citation>
    <scope>NUCLEOTIDE SEQUENCE [LARGE SCALE GENOMIC DNA]</scope>
    <source>
        <strain evidence="1 3">CECT 7022</strain>
    </source>
</reference>
<dbReference type="AlphaFoldDB" id="A0A2V4VN30"/>